<evidence type="ECO:0000313" key="3">
    <source>
        <dbReference type="EMBL" id="CAF4017205.1"/>
    </source>
</evidence>
<dbReference type="EMBL" id="CAJOBC010013740">
    <property type="protein sequence ID" value="CAF4017205.1"/>
    <property type="molecule type" value="Genomic_DNA"/>
</dbReference>
<protein>
    <submittedName>
        <fullName evidence="1">Uncharacterized protein</fullName>
    </submittedName>
</protein>
<reference evidence="1" key="1">
    <citation type="submission" date="2021-02" db="EMBL/GenBank/DDBJ databases">
        <authorList>
            <person name="Nowell W R."/>
        </authorList>
    </citation>
    <scope>NUCLEOTIDE SEQUENCE</scope>
</reference>
<accession>A0A815A0Z6</accession>
<comment type="caution">
    <text evidence="1">The sequence shown here is derived from an EMBL/GenBank/DDBJ whole genome shotgun (WGS) entry which is preliminary data.</text>
</comment>
<organism evidence="1 5">
    <name type="scientific">Didymodactylos carnosus</name>
    <dbReference type="NCBI Taxonomy" id="1234261"/>
    <lineage>
        <taxon>Eukaryota</taxon>
        <taxon>Metazoa</taxon>
        <taxon>Spiralia</taxon>
        <taxon>Gnathifera</taxon>
        <taxon>Rotifera</taxon>
        <taxon>Eurotatoria</taxon>
        <taxon>Bdelloidea</taxon>
        <taxon>Philodinida</taxon>
        <taxon>Philodinidae</taxon>
        <taxon>Didymodactylos</taxon>
    </lineage>
</organism>
<evidence type="ECO:0000313" key="1">
    <source>
        <dbReference type="EMBL" id="CAF1248992.1"/>
    </source>
</evidence>
<dbReference type="Proteomes" id="UP000682733">
    <property type="component" value="Unassembled WGS sequence"/>
</dbReference>
<proteinExistence type="predicted"/>
<evidence type="ECO:0000313" key="2">
    <source>
        <dbReference type="EMBL" id="CAF1362396.1"/>
    </source>
</evidence>
<dbReference type="AlphaFoldDB" id="A0A815A0Z6"/>
<dbReference type="Proteomes" id="UP000677228">
    <property type="component" value="Unassembled WGS sequence"/>
</dbReference>
<evidence type="ECO:0000313" key="4">
    <source>
        <dbReference type="EMBL" id="CAF4172211.1"/>
    </source>
</evidence>
<dbReference type="EMBL" id="CAJOBA010045067">
    <property type="protein sequence ID" value="CAF4172211.1"/>
    <property type="molecule type" value="Genomic_DNA"/>
</dbReference>
<dbReference type="EMBL" id="CAJNOK010023414">
    <property type="protein sequence ID" value="CAF1362396.1"/>
    <property type="molecule type" value="Genomic_DNA"/>
</dbReference>
<dbReference type="SUPFAM" id="SSF100934">
    <property type="entry name" value="Heat shock protein 70kD (HSP70), C-terminal subdomain"/>
    <property type="match status" value="1"/>
</dbReference>
<gene>
    <name evidence="1" type="ORF">GPM918_LOCUS26037</name>
    <name evidence="2" type="ORF">OVA965_LOCUS31301</name>
    <name evidence="3" type="ORF">SRO942_LOCUS26122</name>
    <name evidence="4" type="ORF">TMI583_LOCUS32125</name>
</gene>
<dbReference type="InterPro" id="IPR029048">
    <property type="entry name" value="HSP70_C_sf"/>
</dbReference>
<dbReference type="EMBL" id="CAJNOQ010010336">
    <property type="protein sequence ID" value="CAF1248992.1"/>
    <property type="molecule type" value="Genomic_DNA"/>
</dbReference>
<keyword evidence="5" id="KW-1185">Reference proteome</keyword>
<dbReference type="Gene3D" id="1.20.1270.10">
    <property type="match status" value="1"/>
</dbReference>
<evidence type="ECO:0000313" key="5">
    <source>
        <dbReference type="Proteomes" id="UP000663829"/>
    </source>
</evidence>
<dbReference type="Proteomes" id="UP000663829">
    <property type="component" value="Unassembled WGS sequence"/>
</dbReference>
<dbReference type="Proteomes" id="UP000681722">
    <property type="component" value="Unassembled WGS sequence"/>
</dbReference>
<sequence length="120" mass="13885">MQDELRRKARKELEGYCSRLSKTINDQNLTKKLTADEKKIMRNIINNPFMWIDMNTKDSQEAFEQKTKELIEICSPLLDRIDKGETPGDPGETVGRPLQKVNENSFSPIISNMIEKSRNV</sequence>
<name>A0A815A0Z6_9BILA</name>